<keyword evidence="1" id="KW-0560">Oxidoreductase</keyword>
<dbReference type="EMBL" id="BOOA01000009">
    <property type="protein sequence ID" value="GIH23281.1"/>
    <property type="molecule type" value="Genomic_DNA"/>
</dbReference>
<dbReference type="InterPro" id="IPR019967">
    <property type="entry name" value="F420-dep_enz_PPOX_Rv0121"/>
</dbReference>
<accession>A0A919UJ02</accession>
<name>A0A919UJ02_9ACTN</name>
<dbReference type="InterPro" id="IPR052019">
    <property type="entry name" value="F420H2_bilvrd_red/Heme_oxyg"/>
</dbReference>
<dbReference type="PANTHER" id="PTHR35176:SF2">
    <property type="entry name" value="F420H(2)-DEPENDENT REDUCTASE RV1155"/>
    <property type="match status" value="1"/>
</dbReference>
<gene>
    <name evidence="3" type="ORF">Aph01nite_15910</name>
</gene>
<feature type="domain" description="Pyridoxamine 5'-phosphate oxidase N-terminal" evidence="2">
    <location>
        <begin position="20"/>
        <end position="148"/>
    </location>
</feature>
<evidence type="ECO:0000313" key="4">
    <source>
        <dbReference type="Proteomes" id="UP000640052"/>
    </source>
</evidence>
<dbReference type="Proteomes" id="UP000640052">
    <property type="component" value="Unassembled WGS sequence"/>
</dbReference>
<sequence length="155" mass="17693">MSGSQLGGEGGYVGAMEQREARERFLRARAGVLGTGGSDDGPHLVPIVFVVEGDVIAFAVDHKPKRTKDLRRLRNIARDDRVCVLVDHYEEDWTRLWWVRADGRAGVVEDAGVQEEWIGRLVERYEQYREQRPEGPVVAISVERWRGWSYQALDE</sequence>
<keyword evidence="4" id="KW-1185">Reference proteome</keyword>
<reference evidence="3" key="1">
    <citation type="submission" date="2021-01" db="EMBL/GenBank/DDBJ databases">
        <title>Whole genome shotgun sequence of Acrocarpospora phusangensis NBRC 108782.</title>
        <authorList>
            <person name="Komaki H."/>
            <person name="Tamura T."/>
        </authorList>
    </citation>
    <scope>NUCLEOTIDE SEQUENCE</scope>
    <source>
        <strain evidence="3">NBRC 108782</strain>
    </source>
</reference>
<dbReference type="GO" id="GO:0005829">
    <property type="term" value="C:cytosol"/>
    <property type="evidence" value="ECO:0007669"/>
    <property type="project" value="TreeGrafter"/>
</dbReference>
<organism evidence="3 4">
    <name type="scientific">Acrocarpospora phusangensis</name>
    <dbReference type="NCBI Taxonomy" id="1070424"/>
    <lineage>
        <taxon>Bacteria</taxon>
        <taxon>Bacillati</taxon>
        <taxon>Actinomycetota</taxon>
        <taxon>Actinomycetes</taxon>
        <taxon>Streptosporangiales</taxon>
        <taxon>Streptosporangiaceae</taxon>
        <taxon>Acrocarpospora</taxon>
    </lineage>
</organism>
<evidence type="ECO:0000313" key="3">
    <source>
        <dbReference type="EMBL" id="GIH23281.1"/>
    </source>
</evidence>
<dbReference type="SUPFAM" id="SSF50475">
    <property type="entry name" value="FMN-binding split barrel"/>
    <property type="match status" value="1"/>
</dbReference>
<dbReference type="AlphaFoldDB" id="A0A919UJ02"/>
<dbReference type="Pfam" id="PF01243">
    <property type="entry name" value="PNPOx_N"/>
    <property type="match status" value="1"/>
</dbReference>
<evidence type="ECO:0000259" key="2">
    <source>
        <dbReference type="Pfam" id="PF01243"/>
    </source>
</evidence>
<proteinExistence type="predicted"/>
<dbReference type="InterPro" id="IPR011576">
    <property type="entry name" value="Pyridox_Oxase_N"/>
</dbReference>
<dbReference type="NCBIfam" id="TIGR03668">
    <property type="entry name" value="Rv0121_F420"/>
    <property type="match status" value="1"/>
</dbReference>
<protein>
    <submittedName>
        <fullName evidence="3">PPOX class F420-dependent oxidoreductase</fullName>
    </submittedName>
</protein>
<dbReference type="PANTHER" id="PTHR35176">
    <property type="entry name" value="HEME OXYGENASE HI_0854-RELATED"/>
    <property type="match status" value="1"/>
</dbReference>
<dbReference type="InterPro" id="IPR012349">
    <property type="entry name" value="Split_barrel_FMN-bd"/>
</dbReference>
<dbReference type="GO" id="GO:0016627">
    <property type="term" value="F:oxidoreductase activity, acting on the CH-CH group of donors"/>
    <property type="evidence" value="ECO:0007669"/>
    <property type="project" value="TreeGrafter"/>
</dbReference>
<dbReference type="Gene3D" id="2.30.110.10">
    <property type="entry name" value="Electron Transport, Fmn-binding Protein, Chain A"/>
    <property type="match status" value="1"/>
</dbReference>
<evidence type="ECO:0000256" key="1">
    <source>
        <dbReference type="ARBA" id="ARBA00023002"/>
    </source>
</evidence>
<dbReference type="GO" id="GO:0070967">
    <property type="term" value="F:coenzyme F420 binding"/>
    <property type="evidence" value="ECO:0007669"/>
    <property type="project" value="TreeGrafter"/>
</dbReference>
<comment type="caution">
    <text evidence="3">The sequence shown here is derived from an EMBL/GenBank/DDBJ whole genome shotgun (WGS) entry which is preliminary data.</text>
</comment>